<comment type="caution">
    <text evidence="6">The sequence shown here is derived from an EMBL/GenBank/DDBJ whole genome shotgun (WGS) entry which is preliminary data.</text>
</comment>
<evidence type="ECO:0000259" key="4">
    <source>
        <dbReference type="PROSITE" id="PS50936"/>
    </source>
</evidence>
<dbReference type="SUPFAM" id="SSF52540">
    <property type="entry name" value="P-loop containing nucleoside triphosphate hydrolases"/>
    <property type="match status" value="1"/>
</dbReference>
<dbReference type="PATRIC" id="fig|947033.5.peg.1813"/>
<dbReference type="RefSeq" id="WP_058510635.1">
    <property type="nucleotide sequence ID" value="NZ_LNYY01000019.1"/>
</dbReference>
<dbReference type="STRING" id="947033.Lste_1715"/>
<dbReference type="GO" id="GO:0019843">
    <property type="term" value="F:rRNA binding"/>
    <property type="evidence" value="ECO:0007669"/>
    <property type="project" value="UniProtKB-KW"/>
</dbReference>
<dbReference type="NCBIfam" id="TIGR00157">
    <property type="entry name" value="ribosome small subunit-dependent GTPase A"/>
    <property type="match status" value="1"/>
</dbReference>
<comment type="subunit">
    <text evidence="3">Monomer. Associates with 30S ribosomal subunit, binds 16S rRNA.</text>
</comment>
<evidence type="ECO:0000259" key="5">
    <source>
        <dbReference type="PROSITE" id="PS51721"/>
    </source>
</evidence>
<feature type="domain" description="CP-type G" evidence="5">
    <location>
        <begin position="98"/>
        <end position="256"/>
    </location>
</feature>
<dbReference type="EMBL" id="LNYY01000019">
    <property type="protein sequence ID" value="KTD68557.1"/>
    <property type="molecule type" value="Genomic_DNA"/>
</dbReference>
<dbReference type="GO" id="GO:0046872">
    <property type="term" value="F:metal ion binding"/>
    <property type="evidence" value="ECO:0007669"/>
    <property type="project" value="UniProtKB-KW"/>
</dbReference>
<comment type="subcellular location">
    <subcellularLocation>
        <location evidence="3">Cytoplasm</location>
    </subcellularLocation>
</comment>
<evidence type="ECO:0000313" key="7">
    <source>
        <dbReference type="Proteomes" id="UP000054926"/>
    </source>
</evidence>
<dbReference type="Gene3D" id="3.40.50.300">
    <property type="entry name" value="P-loop containing nucleotide triphosphate hydrolases"/>
    <property type="match status" value="1"/>
</dbReference>
<dbReference type="GO" id="GO:0005525">
    <property type="term" value="F:GTP binding"/>
    <property type="evidence" value="ECO:0007669"/>
    <property type="project" value="UniProtKB-UniRule"/>
</dbReference>
<dbReference type="HAMAP" id="MF_01820">
    <property type="entry name" value="GTPase_RsgA"/>
    <property type="match status" value="1"/>
</dbReference>
<organism evidence="6 7">
    <name type="scientific">Legionella steelei</name>
    <dbReference type="NCBI Taxonomy" id="947033"/>
    <lineage>
        <taxon>Bacteria</taxon>
        <taxon>Pseudomonadati</taxon>
        <taxon>Pseudomonadota</taxon>
        <taxon>Gammaproteobacteria</taxon>
        <taxon>Legionellales</taxon>
        <taxon>Legionellaceae</taxon>
        <taxon>Legionella</taxon>
    </lineage>
</organism>
<dbReference type="PANTHER" id="PTHR32120:SF11">
    <property type="entry name" value="SMALL RIBOSOMAL SUBUNIT BIOGENESIS GTPASE RSGA 1, MITOCHONDRIAL-RELATED"/>
    <property type="match status" value="1"/>
</dbReference>
<keyword evidence="3" id="KW-0378">Hydrolase</keyword>
<dbReference type="CDD" id="cd01854">
    <property type="entry name" value="YjeQ_EngC"/>
    <property type="match status" value="1"/>
</dbReference>
<dbReference type="NCBIfam" id="NF008931">
    <property type="entry name" value="PRK12288.1"/>
    <property type="match status" value="1"/>
</dbReference>
<dbReference type="GO" id="GO:0003924">
    <property type="term" value="F:GTPase activity"/>
    <property type="evidence" value="ECO:0007669"/>
    <property type="project" value="UniProtKB-UniRule"/>
</dbReference>
<name>A0A0W0ZH63_9GAMM</name>
<keyword evidence="3" id="KW-0963">Cytoplasm</keyword>
<dbReference type="PROSITE" id="PS50936">
    <property type="entry name" value="ENGC_GTPASE"/>
    <property type="match status" value="1"/>
</dbReference>
<feature type="domain" description="EngC GTPase" evidence="4">
    <location>
        <begin position="107"/>
        <end position="254"/>
    </location>
</feature>
<evidence type="ECO:0000313" key="6">
    <source>
        <dbReference type="EMBL" id="KTD68557.1"/>
    </source>
</evidence>
<accession>A0A0W0ZH63</accession>
<keyword evidence="3" id="KW-0699">rRNA-binding</keyword>
<dbReference type="InterPro" id="IPR012340">
    <property type="entry name" value="NA-bd_OB-fold"/>
</dbReference>
<dbReference type="Gene3D" id="1.10.40.50">
    <property type="entry name" value="Probable gtpase engc, domain 3"/>
    <property type="match status" value="1"/>
</dbReference>
<dbReference type="SUPFAM" id="SSF50249">
    <property type="entry name" value="Nucleic acid-binding proteins"/>
    <property type="match status" value="1"/>
</dbReference>
<dbReference type="InterPro" id="IPR004881">
    <property type="entry name" value="Ribosome_biogen_GTPase_RsgA"/>
</dbReference>
<keyword evidence="2 3" id="KW-0342">GTP-binding</keyword>
<evidence type="ECO:0000256" key="2">
    <source>
        <dbReference type="ARBA" id="ARBA00023134"/>
    </source>
</evidence>
<dbReference type="GO" id="GO:0005737">
    <property type="term" value="C:cytoplasm"/>
    <property type="evidence" value="ECO:0007669"/>
    <property type="project" value="UniProtKB-SubCell"/>
</dbReference>
<keyword evidence="7" id="KW-1185">Reference proteome</keyword>
<comment type="cofactor">
    <cofactor evidence="3">
        <name>Zn(2+)</name>
        <dbReference type="ChEBI" id="CHEBI:29105"/>
    </cofactor>
    <text evidence="3">Binds 1 zinc ion per subunit.</text>
</comment>
<reference evidence="6 7" key="1">
    <citation type="submission" date="2015-11" db="EMBL/GenBank/DDBJ databases">
        <title>Genomic analysis of 38 Legionella species identifies large and diverse effector repertoires.</title>
        <authorList>
            <person name="Burstein D."/>
            <person name="Amaro F."/>
            <person name="Zusman T."/>
            <person name="Lifshitz Z."/>
            <person name="Cohen O."/>
            <person name="Gilbert J.A."/>
            <person name="Pupko T."/>
            <person name="Shuman H.A."/>
            <person name="Segal G."/>
        </authorList>
    </citation>
    <scope>NUCLEOTIDE SEQUENCE [LARGE SCALE GENOMIC DNA]</scope>
    <source>
        <strain evidence="6 7">IMVS3376</strain>
    </source>
</reference>
<proteinExistence type="inferred from homology"/>
<feature type="binding site" evidence="3">
    <location>
        <position position="285"/>
    </location>
    <ligand>
        <name>Zn(2+)</name>
        <dbReference type="ChEBI" id="CHEBI:29105"/>
    </ligand>
</feature>
<dbReference type="Proteomes" id="UP000054926">
    <property type="component" value="Unassembled WGS sequence"/>
</dbReference>
<keyword evidence="3" id="KW-0862">Zinc</keyword>
<dbReference type="GO" id="GO:0042274">
    <property type="term" value="P:ribosomal small subunit biogenesis"/>
    <property type="evidence" value="ECO:0007669"/>
    <property type="project" value="UniProtKB-UniRule"/>
</dbReference>
<dbReference type="InterPro" id="IPR027417">
    <property type="entry name" value="P-loop_NTPase"/>
</dbReference>
<dbReference type="Gene3D" id="2.40.50.140">
    <property type="entry name" value="Nucleic acid-binding proteins"/>
    <property type="match status" value="1"/>
</dbReference>
<dbReference type="PANTHER" id="PTHR32120">
    <property type="entry name" value="SMALL RIBOSOMAL SUBUNIT BIOGENESIS GTPASE RSGA"/>
    <property type="match status" value="1"/>
</dbReference>
<feature type="binding site" evidence="3">
    <location>
        <begin position="197"/>
        <end position="205"/>
    </location>
    <ligand>
        <name>GTP</name>
        <dbReference type="ChEBI" id="CHEBI:37565"/>
    </ligand>
</feature>
<comment type="function">
    <text evidence="3">One of several proteins that assist in the late maturation steps of the functional core of the 30S ribosomal subunit. Helps release RbfA from mature subunits. May play a role in the assembly of ribosomal proteins into the subunit. Circularly permuted GTPase that catalyzes slow GTP hydrolysis, GTPase activity is stimulated by the 30S ribosomal subunit.</text>
</comment>
<keyword evidence="3" id="KW-0690">Ribosome biogenesis</keyword>
<feature type="binding site" evidence="3">
    <location>
        <position position="293"/>
    </location>
    <ligand>
        <name>Zn(2+)</name>
        <dbReference type="ChEBI" id="CHEBI:29105"/>
    </ligand>
</feature>
<keyword evidence="3" id="KW-0694">RNA-binding</keyword>
<feature type="binding site" evidence="3">
    <location>
        <position position="280"/>
    </location>
    <ligand>
        <name>Zn(2+)</name>
        <dbReference type="ChEBI" id="CHEBI:29105"/>
    </ligand>
</feature>
<sequence>MSKRRISKQQSARIEKIQNNYHEHKKSHDDLVDGLVITRFSRHVEIEDPHGKHVRCSIRPNLETLVAGDRVIWQAEGKNQGVVVSLYPRSSVLAKPTSAGAIKPVAANITQLIIVIAPKPEISWPLLDSYLVMAETLHLNAVILLNKTDLPCDALKEQLLLDYGSLHYPILQTNKNLPEGLQQLTHILNHQISVFVGQSGVGKSSLISNILPHEQNITINAISELSELGRHTTSNSRYYHLPTGGALIDSPGVREFSLWHIDSAEIARGYTEFSPFLTQCKFRNCTHKDTPHCAIIKAKDEGLISERRYENFIKLCAQYTK</sequence>
<feature type="binding site" evidence="3">
    <location>
        <position position="287"/>
    </location>
    <ligand>
        <name>Zn(2+)</name>
        <dbReference type="ChEBI" id="CHEBI:29105"/>
    </ligand>
</feature>
<evidence type="ECO:0000256" key="3">
    <source>
        <dbReference type="HAMAP-Rule" id="MF_01820"/>
    </source>
</evidence>
<gene>
    <name evidence="3 6" type="primary">rsgA</name>
    <name evidence="6" type="ORF">Lste_1715</name>
</gene>
<feature type="binding site" evidence="3">
    <location>
        <begin position="146"/>
        <end position="149"/>
    </location>
    <ligand>
        <name>GTP</name>
        <dbReference type="ChEBI" id="CHEBI:37565"/>
    </ligand>
</feature>
<dbReference type="PROSITE" id="PS51721">
    <property type="entry name" value="G_CP"/>
    <property type="match status" value="1"/>
</dbReference>
<dbReference type="InterPro" id="IPR010914">
    <property type="entry name" value="RsgA_GTPase_dom"/>
</dbReference>
<dbReference type="AlphaFoldDB" id="A0A0W0ZH63"/>
<dbReference type="EC" id="3.6.1.-" evidence="3"/>
<protein>
    <recommendedName>
        <fullName evidence="3">Small ribosomal subunit biogenesis GTPase RsgA</fullName>
        <ecNumber evidence="3">3.6.1.-</ecNumber>
    </recommendedName>
</protein>
<comment type="similarity">
    <text evidence="3">Belongs to the TRAFAC class YlqF/YawG GTPase family. RsgA subfamily.</text>
</comment>
<dbReference type="Pfam" id="PF03193">
    <property type="entry name" value="RsgA_GTPase"/>
    <property type="match status" value="1"/>
</dbReference>
<dbReference type="OrthoDB" id="9809485at2"/>
<keyword evidence="1 3" id="KW-0547">Nucleotide-binding</keyword>
<keyword evidence="3" id="KW-0479">Metal-binding</keyword>
<evidence type="ECO:0000256" key="1">
    <source>
        <dbReference type="ARBA" id="ARBA00022741"/>
    </source>
</evidence>
<dbReference type="InterPro" id="IPR030378">
    <property type="entry name" value="G_CP_dom"/>
</dbReference>